<proteinExistence type="predicted"/>
<dbReference type="Proteomes" id="UP000829196">
    <property type="component" value="Unassembled WGS sequence"/>
</dbReference>
<dbReference type="EMBL" id="JAGYWB010000018">
    <property type="protein sequence ID" value="KAI0491779.1"/>
    <property type="molecule type" value="Genomic_DNA"/>
</dbReference>
<dbReference type="SMR" id="A0A8T3A6T6"/>
<accession>A0A8T3A6T6</accession>
<name>A0A8T3A6T6_DENNO</name>
<reference evidence="1" key="1">
    <citation type="journal article" date="2022" name="Front. Genet.">
        <title>Chromosome-Scale Assembly of the Dendrobium nobile Genome Provides Insights Into the Molecular Mechanism of the Biosynthesis of the Medicinal Active Ingredient of Dendrobium.</title>
        <authorList>
            <person name="Xu Q."/>
            <person name="Niu S.-C."/>
            <person name="Li K.-L."/>
            <person name="Zheng P.-J."/>
            <person name="Zhang X.-J."/>
            <person name="Jia Y."/>
            <person name="Liu Y."/>
            <person name="Niu Y.-X."/>
            <person name="Yu L.-H."/>
            <person name="Chen D.-F."/>
            <person name="Zhang G.-Q."/>
        </authorList>
    </citation>
    <scope>NUCLEOTIDE SEQUENCE</scope>
    <source>
        <tissue evidence="1">Leaf</tissue>
    </source>
</reference>
<dbReference type="AlphaFoldDB" id="A0A8T3A6T6"/>
<evidence type="ECO:0000313" key="1">
    <source>
        <dbReference type="EMBL" id="KAI0491779.1"/>
    </source>
</evidence>
<gene>
    <name evidence="1" type="ORF">KFK09_026039</name>
</gene>
<comment type="caution">
    <text evidence="1">The sequence shown here is derived from an EMBL/GenBank/DDBJ whole genome shotgun (WGS) entry which is preliminary data.</text>
</comment>
<evidence type="ECO:0000313" key="2">
    <source>
        <dbReference type="Proteomes" id="UP000829196"/>
    </source>
</evidence>
<protein>
    <submittedName>
        <fullName evidence="1">Uncharacterized protein</fullName>
    </submittedName>
</protein>
<keyword evidence="2" id="KW-1185">Reference proteome</keyword>
<sequence length="83" mass="9538">MEPKMGCLKLESNIEPSSQSSKVFKEYIMKSLPHQKNQNQNQNKRSKPNRGVAKCYIWQTRVPLPMITKIIPQAPKKASIITK</sequence>
<organism evidence="1 2">
    <name type="scientific">Dendrobium nobile</name>
    <name type="common">Orchid</name>
    <dbReference type="NCBI Taxonomy" id="94219"/>
    <lineage>
        <taxon>Eukaryota</taxon>
        <taxon>Viridiplantae</taxon>
        <taxon>Streptophyta</taxon>
        <taxon>Embryophyta</taxon>
        <taxon>Tracheophyta</taxon>
        <taxon>Spermatophyta</taxon>
        <taxon>Magnoliopsida</taxon>
        <taxon>Liliopsida</taxon>
        <taxon>Asparagales</taxon>
        <taxon>Orchidaceae</taxon>
        <taxon>Epidendroideae</taxon>
        <taxon>Malaxideae</taxon>
        <taxon>Dendrobiinae</taxon>
        <taxon>Dendrobium</taxon>
    </lineage>
</organism>